<dbReference type="GO" id="GO:0140469">
    <property type="term" value="P:GCN2-mediated signaling"/>
    <property type="evidence" value="ECO:0007669"/>
    <property type="project" value="TreeGrafter"/>
</dbReference>
<feature type="compositionally biased region" description="Basic and acidic residues" evidence="2">
    <location>
        <begin position="96"/>
        <end position="107"/>
    </location>
</feature>
<dbReference type="Gene3D" id="3.30.230.30">
    <property type="entry name" value="Impact, N-terminal domain"/>
    <property type="match status" value="1"/>
</dbReference>
<dbReference type="OrthoDB" id="69641at2759"/>
<dbReference type="STRING" id="246404.A0A507FA77"/>
<dbReference type="AlphaFoldDB" id="A0A507FA77"/>
<comment type="similarity">
    <text evidence="1">Belongs to the IMPACT family.</text>
</comment>
<evidence type="ECO:0000256" key="2">
    <source>
        <dbReference type="SAM" id="MobiDB-lite"/>
    </source>
</evidence>
<protein>
    <recommendedName>
        <fullName evidence="3">Impact N-terminal domain-containing protein</fullName>
    </recommendedName>
</protein>
<gene>
    <name evidence="4" type="ORF">CcCBS67573_g05683</name>
</gene>
<dbReference type="InterPro" id="IPR020568">
    <property type="entry name" value="Ribosomal_Su5_D2-typ_SF"/>
</dbReference>
<dbReference type="InterPro" id="IPR023582">
    <property type="entry name" value="Impact"/>
</dbReference>
<accession>A0A507FA77</accession>
<organism evidence="4 5">
    <name type="scientific">Chytriomyces confervae</name>
    <dbReference type="NCBI Taxonomy" id="246404"/>
    <lineage>
        <taxon>Eukaryota</taxon>
        <taxon>Fungi</taxon>
        <taxon>Fungi incertae sedis</taxon>
        <taxon>Chytridiomycota</taxon>
        <taxon>Chytridiomycota incertae sedis</taxon>
        <taxon>Chytridiomycetes</taxon>
        <taxon>Chytridiales</taxon>
        <taxon>Chytriomycetaceae</taxon>
        <taxon>Chytriomyces</taxon>
    </lineage>
</organism>
<name>A0A507FA77_9FUNG</name>
<comment type="caution">
    <text evidence="4">The sequence shown here is derived from an EMBL/GenBank/DDBJ whole genome shotgun (WGS) entry which is preliminary data.</text>
</comment>
<sequence length="329" mass="36350">MKRKQPEQGSTDAHQALMLGPKRLGLMAPPLVQTPSQILDRFSKFVSHSATVTCSKDVVALQQQLKHAQLFKSATHNITAWRFLRQQKNTNQQDGEQVRTNHGRDDGFIVQEGCDDDGEKDAGRRLLGVMRGLGVCDVLVVVSRWYGGTNLGPVRFDHINSMGIAALEFGGYIRALQKPQSDASASASSMADVVPRNWKSIADKELVGRQLKARTSAITGFFETIAKLNTQVLDKESAVSSLSEGVRKEKGAKSRVKDVSNFENRFKAFDKNEDALEKGQSDAEDLLKQQVLLLEEMKTVAGDLRADVKQLDEAIEEHSFRVALNNASK</sequence>
<keyword evidence="5" id="KW-1185">Reference proteome</keyword>
<dbReference type="SUPFAM" id="SSF54211">
    <property type="entry name" value="Ribosomal protein S5 domain 2-like"/>
    <property type="match status" value="1"/>
</dbReference>
<feature type="domain" description="Impact N-terminal" evidence="3">
    <location>
        <begin position="43"/>
        <end position="164"/>
    </location>
</feature>
<evidence type="ECO:0000259" key="3">
    <source>
        <dbReference type="Pfam" id="PF01205"/>
    </source>
</evidence>
<dbReference type="PANTHER" id="PTHR16301">
    <property type="entry name" value="IMPACT-RELATED"/>
    <property type="match status" value="1"/>
</dbReference>
<evidence type="ECO:0000313" key="4">
    <source>
        <dbReference type="EMBL" id="TPX73052.1"/>
    </source>
</evidence>
<dbReference type="GO" id="GO:0005737">
    <property type="term" value="C:cytoplasm"/>
    <property type="evidence" value="ECO:0007669"/>
    <property type="project" value="TreeGrafter"/>
</dbReference>
<dbReference type="InterPro" id="IPR020569">
    <property type="entry name" value="UPF0029_Impact_CS"/>
</dbReference>
<dbReference type="PROSITE" id="PS00910">
    <property type="entry name" value="UPF0029"/>
    <property type="match status" value="1"/>
</dbReference>
<dbReference type="InterPro" id="IPR036956">
    <property type="entry name" value="Impact_N_sf"/>
</dbReference>
<evidence type="ECO:0000313" key="5">
    <source>
        <dbReference type="Proteomes" id="UP000320333"/>
    </source>
</evidence>
<dbReference type="EMBL" id="QEAP01000212">
    <property type="protein sequence ID" value="TPX73052.1"/>
    <property type="molecule type" value="Genomic_DNA"/>
</dbReference>
<feature type="region of interest" description="Disordered" evidence="2">
    <location>
        <begin position="89"/>
        <end position="114"/>
    </location>
</feature>
<evidence type="ECO:0000256" key="1">
    <source>
        <dbReference type="ARBA" id="ARBA00007665"/>
    </source>
</evidence>
<dbReference type="PANTHER" id="PTHR16301:SF25">
    <property type="entry name" value="PROTEIN IMPACT"/>
    <property type="match status" value="1"/>
</dbReference>
<dbReference type="Proteomes" id="UP000320333">
    <property type="component" value="Unassembled WGS sequence"/>
</dbReference>
<reference evidence="4 5" key="1">
    <citation type="journal article" date="2019" name="Sci. Rep.">
        <title>Comparative genomics of chytrid fungi reveal insights into the obligate biotrophic and pathogenic lifestyle of Synchytrium endobioticum.</title>
        <authorList>
            <person name="van de Vossenberg B.T.L.H."/>
            <person name="Warris S."/>
            <person name="Nguyen H.D.T."/>
            <person name="van Gent-Pelzer M.P.E."/>
            <person name="Joly D.L."/>
            <person name="van de Geest H.C."/>
            <person name="Bonants P.J.M."/>
            <person name="Smith D.S."/>
            <person name="Levesque C.A."/>
            <person name="van der Lee T.A.J."/>
        </authorList>
    </citation>
    <scope>NUCLEOTIDE SEQUENCE [LARGE SCALE GENOMIC DNA]</scope>
    <source>
        <strain evidence="4 5">CBS 675.73</strain>
    </source>
</reference>
<dbReference type="Pfam" id="PF01205">
    <property type="entry name" value="Impact_N"/>
    <property type="match status" value="1"/>
</dbReference>
<proteinExistence type="inferred from homology"/>
<dbReference type="InterPro" id="IPR001498">
    <property type="entry name" value="Impact_N"/>
</dbReference>
<dbReference type="GO" id="GO:0006446">
    <property type="term" value="P:regulation of translational initiation"/>
    <property type="evidence" value="ECO:0007669"/>
    <property type="project" value="TreeGrafter"/>
</dbReference>